<dbReference type="GO" id="GO:0005886">
    <property type="term" value="C:plasma membrane"/>
    <property type="evidence" value="ECO:0007669"/>
    <property type="project" value="UniProtKB-SubCell"/>
</dbReference>
<evidence type="ECO:0000256" key="7">
    <source>
        <dbReference type="SAM" id="MobiDB-lite"/>
    </source>
</evidence>
<evidence type="ECO:0000256" key="6">
    <source>
        <dbReference type="ARBA" id="ARBA00023136"/>
    </source>
</evidence>
<evidence type="ECO:0000256" key="8">
    <source>
        <dbReference type="SAM" id="Phobius"/>
    </source>
</evidence>
<feature type="compositionally biased region" description="Pro residues" evidence="7">
    <location>
        <begin position="21"/>
        <end position="31"/>
    </location>
</feature>
<evidence type="ECO:0000256" key="3">
    <source>
        <dbReference type="ARBA" id="ARBA00022475"/>
    </source>
</evidence>
<name>A0A2S2CWF8_9PROT</name>
<feature type="transmembrane region" description="Helical" evidence="8">
    <location>
        <begin position="254"/>
        <end position="272"/>
    </location>
</feature>
<dbReference type="Proteomes" id="UP000245629">
    <property type="component" value="Plasmid unnamed1"/>
</dbReference>
<feature type="transmembrane region" description="Helical" evidence="8">
    <location>
        <begin position="358"/>
        <end position="380"/>
    </location>
</feature>
<dbReference type="PANTHER" id="PTHR42718:SF46">
    <property type="entry name" value="BLR6921 PROTEIN"/>
    <property type="match status" value="1"/>
</dbReference>
<dbReference type="SUPFAM" id="SSF103473">
    <property type="entry name" value="MFS general substrate transporter"/>
    <property type="match status" value="1"/>
</dbReference>
<keyword evidence="4 8" id="KW-0812">Transmembrane</keyword>
<reference evidence="11" key="1">
    <citation type="submission" date="2018-05" db="EMBL/GenBank/DDBJ databases">
        <title>Azospirillum thermophila sp. nov., a novel isolated from hot spring.</title>
        <authorList>
            <person name="Zhao Z."/>
        </authorList>
    </citation>
    <scope>NUCLEOTIDE SEQUENCE [LARGE SCALE GENOMIC DNA]</scope>
    <source>
        <strain evidence="11">CFH 70021</strain>
        <plasmid evidence="11">unnamed1</plasmid>
    </source>
</reference>
<dbReference type="AlphaFoldDB" id="A0A2S2CWF8"/>
<dbReference type="InterPro" id="IPR020846">
    <property type="entry name" value="MFS_dom"/>
</dbReference>
<dbReference type="InterPro" id="IPR036259">
    <property type="entry name" value="MFS_trans_sf"/>
</dbReference>
<dbReference type="GO" id="GO:0022857">
    <property type="term" value="F:transmembrane transporter activity"/>
    <property type="evidence" value="ECO:0007669"/>
    <property type="project" value="InterPro"/>
</dbReference>
<dbReference type="CDD" id="cd17321">
    <property type="entry name" value="MFS_MMR_MDR_like"/>
    <property type="match status" value="1"/>
</dbReference>
<accession>A0A2S2CWF8</accession>
<feature type="compositionally biased region" description="Basic and acidic residues" evidence="7">
    <location>
        <begin position="1"/>
        <end position="10"/>
    </location>
</feature>
<organism evidence="10 11">
    <name type="scientific">Azospirillum thermophilum</name>
    <dbReference type="NCBI Taxonomy" id="2202148"/>
    <lineage>
        <taxon>Bacteria</taxon>
        <taxon>Pseudomonadati</taxon>
        <taxon>Pseudomonadota</taxon>
        <taxon>Alphaproteobacteria</taxon>
        <taxon>Rhodospirillales</taxon>
        <taxon>Azospirillaceae</taxon>
        <taxon>Azospirillum</taxon>
    </lineage>
</organism>
<protein>
    <submittedName>
        <fullName evidence="10">MFS transporter</fullName>
    </submittedName>
</protein>
<dbReference type="Pfam" id="PF07690">
    <property type="entry name" value="MFS_1"/>
    <property type="match status" value="1"/>
</dbReference>
<feature type="transmembrane region" description="Helical" evidence="8">
    <location>
        <begin position="196"/>
        <end position="216"/>
    </location>
</feature>
<dbReference type="KEGG" id="azz:DEW08_22305"/>
<feature type="transmembrane region" description="Helical" evidence="8">
    <location>
        <begin position="292"/>
        <end position="318"/>
    </location>
</feature>
<feature type="region of interest" description="Disordered" evidence="7">
    <location>
        <begin position="1"/>
        <end position="31"/>
    </location>
</feature>
<evidence type="ECO:0000256" key="1">
    <source>
        <dbReference type="ARBA" id="ARBA00004651"/>
    </source>
</evidence>
<keyword evidence="3" id="KW-1003">Cell membrane</keyword>
<dbReference type="EMBL" id="CP029356">
    <property type="protein sequence ID" value="AWK88809.1"/>
    <property type="molecule type" value="Genomic_DNA"/>
</dbReference>
<feature type="transmembrane region" description="Helical" evidence="8">
    <location>
        <begin position="170"/>
        <end position="190"/>
    </location>
</feature>
<feature type="transmembrane region" description="Helical" evidence="8">
    <location>
        <begin position="330"/>
        <end position="351"/>
    </location>
</feature>
<dbReference type="PROSITE" id="PS50850">
    <property type="entry name" value="MFS"/>
    <property type="match status" value="1"/>
</dbReference>
<dbReference type="OrthoDB" id="9812221at2"/>
<gene>
    <name evidence="10" type="ORF">DEW08_22305</name>
</gene>
<feature type="transmembrane region" description="Helical" evidence="8">
    <location>
        <begin position="40"/>
        <end position="64"/>
    </location>
</feature>
<geneLocation type="plasmid" evidence="10 11">
    <name>unnamed1</name>
</geneLocation>
<evidence type="ECO:0000256" key="5">
    <source>
        <dbReference type="ARBA" id="ARBA00022989"/>
    </source>
</evidence>
<evidence type="ECO:0000256" key="4">
    <source>
        <dbReference type="ARBA" id="ARBA00022692"/>
    </source>
</evidence>
<evidence type="ECO:0000313" key="11">
    <source>
        <dbReference type="Proteomes" id="UP000245629"/>
    </source>
</evidence>
<keyword evidence="11" id="KW-1185">Reference proteome</keyword>
<keyword evidence="6 8" id="KW-0472">Membrane</keyword>
<evidence type="ECO:0000259" key="9">
    <source>
        <dbReference type="PROSITE" id="PS50850"/>
    </source>
</evidence>
<dbReference type="PANTHER" id="PTHR42718">
    <property type="entry name" value="MAJOR FACILITATOR SUPERFAMILY MULTIDRUG TRANSPORTER MFSC"/>
    <property type="match status" value="1"/>
</dbReference>
<dbReference type="InterPro" id="IPR011701">
    <property type="entry name" value="MFS"/>
</dbReference>
<dbReference type="Gene3D" id="1.20.1720.10">
    <property type="entry name" value="Multidrug resistance protein D"/>
    <property type="match status" value="1"/>
</dbReference>
<evidence type="ECO:0000256" key="2">
    <source>
        <dbReference type="ARBA" id="ARBA00022448"/>
    </source>
</evidence>
<keyword evidence="10" id="KW-0614">Plasmid</keyword>
<dbReference type="RefSeq" id="WP_109331465.1">
    <property type="nucleotide sequence ID" value="NZ_CP029356.1"/>
</dbReference>
<feature type="transmembrane region" description="Helical" evidence="8">
    <location>
        <begin position="108"/>
        <end position="132"/>
    </location>
</feature>
<feature type="domain" description="Major facilitator superfamily (MFS) profile" evidence="9">
    <location>
        <begin position="42"/>
        <end position="475"/>
    </location>
</feature>
<keyword evidence="5 8" id="KW-1133">Transmembrane helix</keyword>
<keyword evidence="2" id="KW-0813">Transport</keyword>
<feature type="transmembrane region" description="Helical" evidence="8">
    <location>
        <begin position="452"/>
        <end position="472"/>
    </location>
</feature>
<feature type="transmembrane region" description="Helical" evidence="8">
    <location>
        <begin position="138"/>
        <end position="158"/>
    </location>
</feature>
<dbReference type="PRINTS" id="PR01036">
    <property type="entry name" value="TCRTETB"/>
</dbReference>
<dbReference type="Gene3D" id="1.20.1250.20">
    <property type="entry name" value="MFS general substrate transporter like domains"/>
    <property type="match status" value="1"/>
</dbReference>
<dbReference type="FunFam" id="1.20.1720.10:FF:000011">
    <property type="entry name" value="Transporter, major facilitator family"/>
    <property type="match status" value="1"/>
</dbReference>
<comment type="subcellular location">
    <subcellularLocation>
        <location evidence="1">Cell membrane</location>
        <topology evidence="1">Multi-pass membrane protein</topology>
    </subcellularLocation>
</comment>
<proteinExistence type="predicted"/>
<evidence type="ECO:0000313" key="10">
    <source>
        <dbReference type="EMBL" id="AWK88809.1"/>
    </source>
</evidence>
<sequence>MLHAMPDHPIPDPAAVRTAPPSAPPSAPPPGDGLPVPQRYWAVLTMTVALVMAVLDGAIANIALPTIEKSFAISAADSIWVVNAYQMAVTVSLFPFASLGDIVGYRRVYWGGLLVFTLASAACALSDTLLTLTLARVLQGFGGAGIMSVNIALVRYIYPQAQLGRGVGYNAMIVAVTSAAGPSIAALILSVASWQWLFAVNVPLGLVALVIAARSLPDSPPSGHRFDFVGAGLSALTIGLLITGFKGVDGSQPGWMVGLQLAAALAVGTVLVRRSQAQAAPLVPVDLLRRPIFALTVVTSVCSFATQAIAFVAMPFYFEDVIGRSLAESGLLMTPWPLAVAVVAPVAGRLADRYDPSVLSAVGLTLLALGMASLVLLPAAPHSLDVAWRMALAGFGFGLFQTPNNKILVSSAPKERSGGASGIQSTARLLGQTLGAAAVGLIFGLLPKDSGTLVATALGAVLSAVAGVSSVLRRRERGRPA</sequence>
<feature type="transmembrane region" description="Helical" evidence="8">
    <location>
        <begin position="228"/>
        <end position="248"/>
    </location>
</feature>